<keyword evidence="4" id="KW-0349">Heme</keyword>
<dbReference type="InterPro" id="IPR006593">
    <property type="entry name" value="Cyt_b561/ferric_Rdtase_TM"/>
</dbReference>
<name>L1JT59_GUITC</name>
<accession>L1JT59</accession>
<evidence type="ECO:0000256" key="1">
    <source>
        <dbReference type="ARBA" id="ARBA00001970"/>
    </source>
</evidence>
<dbReference type="PaxDb" id="55529-EKX51751"/>
<organism evidence="13">
    <name type="scientific">Guillardia theta (strain CCMP2712)</name>
    <name type="common">Cryptophyte</name>
    <dbReference type="NCBI Taxonomy" id="905079"/>
    <lineage>
        <taxon>Eukaryota</taxon>
        <taxon>Cryptophyceae</taxon>
        <taxon>Pyrenomonadales</taxon>
        <taxon>Geminigeraceae</taxon>
        <taxon>Guillardia</taxon>
    </lineage>
</organism>
<feature type="transmembrane region" description="Helical" evidence="11">
    <location>
        <begin position="135"/>
        <end position="154"/>
    </location>
</feature>
<keyword evidence="5 11" id="KW-0812">Transmembrane</keyword>
<evidence type="ECO:0000256" key="11">
    <source>
        <dbReference type="SAM" id="Phobius"/>
    </source>
</evidence>
<feature type="domain" description="Cytochrome b561" evidence="12">
    <location>
        <begin position="7"/>
        <end position="234"/>
    </location>
</feature>
<dbReference type="OrthoDB" id="907479at2759"/>
<evidence type="ECO:0000256" key="2">
    <source>
        <dbReference type="ARBA" id="ARBA00004141"/>
    </source>
</evidence>
<dbReference type="EMBL" id="JH992974">
    <property type="protein sequence ID" value="EKX51751.1"/>
    <property type="molecule type" value="Genomic_DNA"/>
</dbReference>
<dbReference type="GeneID" id="17308536"/>
<keyword evidence="8 11" id="KW-1133">Transmembrane helix</keyword>
<comment type="cofactor">
    <cofactor evidence="1">
        <name>heme b</name>
        <dbReference type="ChEBI" id="CHEBI:60344"/>
    </cofactor>
</comment>
<evidence type="ECO:0000313" key="13">
    <source>
        <dbReference type="EMBL" id="EKX51751.1"/>
    </source>
</evidence>
<dbReference type="HOGENOM" id="CLU_1063341_0_0_1"/>
<keyword evidence="7" id="KW-0249">Electron transport</keyword>
<evidence type="ECO:0000256" key="9">
    <source>
        <dbReference type="ARBA" id="ARBA00023004"/>
    </source>
</evidence>
<feature type="transmembrane region" description="Helical" evidence="11">
    <location>
        <begin position="69"/>
        <end position="92"/>
    </location>
</feature>
<evidence type="ECO:0000259" key="12">
    <source>
        <dbReference type="PROSITE" id="PS50939"/>
    </source>
</evidence>
<dbReference type="InterPro" id="IPR043205">
    <property type="entry name" value="CYB561/CYBRD1-like"/>
</dbReference>
<dbReference type="GO" id="GO:0016020">
    <property type="term" value="C:membrane"/>
    <property type="evidence" value="ECO:0007669"/>
    <property type="project" value="UniProtKB-SubCell"/>
</dbReference>
<evidence type="ECO:0000256" key="8">
    <source>
        <dbReference type="ARBA" id="ARBA00022989"/>
    </source>
</evidence>
<evidence type="ECO:0000256" key="6">
    <source>
        <dbReference type="ARBA" id="ARBA00022723"/>
    </source>
</evidence>
<dbReference type="GO" id="GO:0046872">
    <property type="term" value="F:metal ion binding"/>
    <property type="evidence" value="ECO:0007669"/>
    <property type="project" value="UniProtKB-KW"/>
</dbReference>
<keyword evidence="6" id="KW-0479">Metal-binding</keyword>
<keyword evidence="3" id="KW-0813">Transport</keyword>
<dbReference type="Proteomes" id="UP000011087">
    <property type="component" value="Unassembled WGS sequence"/>
</dbReference>
<dbReference type="EnsemblProtists" id="EKX51751">
    <property type="protein sequence ID" value="EKX51751"/>
    <property type="gene ID" value="GUITHDRAFT_102357"/>
</dbReference>
<keyword evidence="10 11" id="KW-0472">Membrane</keyword>
<reference evidence="14" key="3">
    <citation type="submission" date="2016-03" db="UniProtKB">
        <authorList>
            <consortium name="EnsemblProtists"/>
        </authorList>
    </citation>
    <scope>IDENTIFICATION</scope>
</reference>
<dbReference type="PANTHER" id="PTHR10106">
    <property type="entry name" value="CYTOCHROME B561-RELATED"/>
    <property type="match status" value="1"/>
</dbReference>
<keyword evidence="9" id="KW-0408">Iron</keyword>
<comment type="subcellular location">
    <subcellularLocation>
        <location evidence="2">Membrane</location>
        <topology evidence="2">Multi-pass membrane protein</topology>
    </subcellularLocation>
</comment>
<evidence type="ECO:0000313" key="14">
    <source>
        <dbReference type="EnsemblProtists" id="EKX51751"/>
    </source>
</evidence>
<evidence type="ECO:0000256" key="5">
    <source>
        <dbReference type="ARBA" id="ARBA00022692"/>
    </source>
</evidence>
<dbReference type="KEGG" id="gtt:GUITHDRAFT_102357"/>
<dbReference type="Gene3D" id="1.20.120.1770">
    <property type="match status" value="1"/>
</dbReference>
<protein>
    <recommendedName>
        <fullName evidence="12">Cytochrome b561 domain-containing protein</fullName>
    </recommendedName>
</protein>
<evidence type="ECO:0000256" key="3">
    <source>
        <dbReference type="ARBA" id="ARBA00022448"/>
    </source>
</evidence>
<evidence type="ECO:0000313" key="15">
    <source>
        <dbReference type="Proteomes" id="UP000011087"/>
    </source>
</evidence>
<evidence type="ECO:0000256" key="7">
    <source>
        <dbReference type="ARBA" id="ARBA00022982"/>
    </source>
</evidence>
<proteinExistence type="predicted"/>
<reference evidence="15" key="2">
    <citation type="submission" date="2012-11" db="EMBL/GenBank/DDBJ databases">
        <authorList>
            <person name="Kuo A."/>
            <person name="Curtis B.A."/>
            <person name="Tanifuji G."/>
            <person name="Burki F."/>
            <person name="Gruber A."/>
            <person name="Irimia M."/>
            <person name="Maruyama S."/>
            <person name="Arias M.C."/>
            <person name="Ball S.G."/>
            <person name="Gile G.H."/>
            <person name="Hirakawa Y."/>
            <person name="Hopkins J.F."/>
            <person name="Rensing S.A."/>
            <person name="Schmutz J."/>
            <person name="Symeonidi A."/>
            <person name="Elias M."/>
            <person name="Eveleigh R.J."/>
            <person name="Herman E.K."/>
            <person name="Klute M.J."/>
            <person name="Nakayama T."/>
            <person name="Obornik M."/>
            <person name="Reyes-Prieto A."/>
            <person name="Armbrust E.V."/>
            <person name="Aves S.J."/>
            <person name="Beiko R.G."/>
            <person name="Coutinho P."/>
            <person name="Dacks J.B."/>
            <person name="Durnford D.G."/>
            <person name="Fast N.M."/>
            <person name="Green B.R."/>
            <person name="Grisdale C."/>
            <person name="Hempe F."/>
            <person name="Henrissat B."/>
            <person name="Hoppner M.P."/>
            <person name="Ishida K.-I."/>
            <person name="Kim E."/>
            <person name="Koreny L."/>
            <person name="Kroth P.G."/>
            <person name="Liu Y."/>
            <person name="Malik S.-B."/>
            <person name="Maier U.G."/>
            <person name="McRose D."/>
            <person name="Mock T."/>
            <person name="Neilson J.A."/>
            <person name="Onodera N.T."/>
            <person name="Poole A.M."/>
            <person name="Pritham E.J."/>
            <person name="Richards T.A."/>
            <person name="Rocap G."/>
            <person name="Roy S.W."/>
            <person name="Sarai C."/>
            <person name="Schaack S."/>
            <person name="Shirato S."/>
            <person name="Slamovits C.H."/>
            <person name="Spencer D.F."/>
            <person name="Suzuki S."/>
            <person name="Worden A.Z."/>
            <person name="Zauner S."/>
            <person name="Barry K."/>
            <person name="Bell C."/>
            <person name="Bharti A.K."/>
            <person name="Crow J.A."/>
            <person name="Grimwood J."/>
            <person name="Kramer R."/>
            <person name="Lindquist E."/>
            <person name="Lucas S."/>
            <person name="Salamov A."/>
            <person name="McFadden G.I."/>
            <person name="Lane C.E."/>
            <person name="Keeling P.J."/>
            <person name="Gray M.W."/>
            <person name="Grigoriev I.V."/>
            <person name="Archibald J.M."/>
        </authorList>
    </citation>
    <scope>NUCLEOTIDE SEQUENCE</scope>
    <source>
        <strain evidence="15">CCMP2712</strain>
    </source>
</reference>
<dbReference type="SMART" id="SM00665">
    <property type="entry name" value="B561"/>
    <property type="match status" value="1"/>
</dbReference>
<evidence type="ECO:0000256" key="10">
    <source>
        <dbReference type="ARBA" id="ARBA00023136"/>
    </source>
</evidence>
<keyword evidence="15" id="KW-1185">Reference proteome</keyword>
<sequence length="296" mass="31651">MLLVWLLPRVCALALLGIVIAWVILAEGGFGTSSAALFGWHALGMTLFLIATSEGILIKSFPLWSRMDLWMGHVAFHLLGIICALLGLVAIIQYKSLSGQGNGTPTCPMTGCLESTGQAGLDGTFPFSTMYSAHSWMGVLCLLLWGGQLAGGVASSLYPWRGPEQREAAKKHHRFFGQALYVLLIATCCMGFQDMQSSDLAGFGYGIYSSPSLLACGASLVISIYGLTTLYALFFSHDLSAEGKTTAKRTEQQPQVFDMDSVMSTAIGPVIGHETVAERNIIPAGASVVTVFEHSE</sequence>
<feature type="transmembrane region" description="Helical" evidence="11">
    <location>
        <begin position="175"/>
        <end position="193"/>
    </location>
</feature>
<gene>
    <name evidence="13" type="ORF">GUITHDRAFT_102357</name>
</gene>
<dbReference type="eggNOG" id="KOG1619">
    <property type="taxonomic scope" value="Eukaryota"/>
</dbReference>
<reference evidence="13 15" key="1">
    <citation type="journal article" date="2012" name="Nature">
        <title>Algal genomes reveal evolutionary mosaicism and the fate of nucleomorphs.</title>
        <authorList>
            <consortium name="DOE Joint Genome Institute"/>
            <person name="Curtis B.A."/>
            <person name="Tanifuji G."/>
            <person name="Burki F."/>
            <person name="Gruber A."/>
            <person name="Irimia M."/>
            <person name="Maruyama S."/>
            <person name="Arias M.C."/>
            <person name="Ball S.G."/>
            <person name="Gile G.H."/>
            <person name="Hirakawa Y."/>
            <person name="Hopkins J.F."/>
            <person name="Kuo A."/>
            <person name="Rensing S.A."/>
            <person name="Schmutz J."/>
            <person name="Symeonidi A."/>
            <person name="Elias M."/>
            <person name="Eveleigh R.J."/>
            <person name="Herman E.K."/>
            <person name="Klute M.J."/>
            <person name="Nakayama T."/>
            <person name="Obornik M."/>
            <person name="Reyes-Prieto A."/>
            <person name="Armbrust E.V."/>
            <person name="Aves S.J."/>
            <person name="Beiko R.G."/>
            <person name="Coutinho P."/>
            <person name="Dacks J.B."/>
            <person name="Durnford D.G."/>
            <person name="Fast N.M."/>
            <person name="Green B.R."/>
            <person name="Grisdale C.J."/>
            <person name="Hempel F."/>
            <person name="Henrissat B."/>
            <person name="Hoppner M.P."/>
            <person name="Ishida K."/>
            <person name="Kim E."/>
            <person name="Koreny L."/>
            <person name="Kroth P.G."/>
            <person name="Liu Y."/>
            <person name="Malik S.B."/>
            <person name="Maier U.G."/>
            <person name="McRose D."/>
            <person name="Mock T."/>
            <person name="Neilson J.A."/>
            <person name="Onodera N.T."/>
            <person name="Poole A.M."/>
            <person name="Pritham E.J."/>
            <person name="Richards T.A."/>
            <person name="Rocap G."/>
            <person name="Roy S.W."/>
            <person name="Sarai C."/>
            <person name="Schaack S."/>
            <person name="Shirato S."/>
            <person name="Slamovits C.H."/>
            <person name="Spencer D.F."/>
            <person name="Suzuki S."/>
            <person name="Worden A.Z."/>
            <person name="Zauner S."/>
            <person name="Barry K."/>
            <person name="Bell C."/>
            <person name="Bharti A.K."/>
            <person name="Crow J.A."/>
            <person name="Grimwood J."/>
            <person name="Kramer R."/>
            <person name="Lindquist E."/>
            <person name="Lucas S."/>
            <person name="Salamov A."/>
            <person name="McFadden G.I."/>
            <person name="Lane C.E."/>
            <person name="Keeling P.J."/>
            <person name="Gray M.W."/>
            <person name="Grigoriev I.V."/>
            <person name="Archibald J.M."/>
        </authorList>
    </citation>
    <scope>NUCLEOTIDE SEQUENCE</scope>
    <source>
        <strain evidence="13 15">CCMP2712</strain>
    </source>
</reference>
<dbReference type="GO" id="GO:0016491">
    <property type="term" value="F:oxidoreductase activity"/>
    <property type="evidence" value="ECO:0007669"/>
    <property type="project" value="InterPro"/>
</dbReference>
<dbReference type="PANTHER" id="PTHR10106:SF0">
    <property type="entry name" value="LD36721P"/>
    <property type="match status" value="1"/>
</dbReference>
<dbReference type="AlphaFoldDB" id="L1JT59"/>
<feature type="transmembrane region" description="Helical" evidence="11">
    <location>
        <begin position="213"/>
        <end position="234"/>
    </location>
</feature>
<evidence type="ECO:0000256" key="4">
    <source>
        <dbReference type="ARBA" id="ARBA00022617"/>
    </source>
</evidence>
<feature type="transmembrane region" description="Helical" evidence="11">
    <location>
        <begin position="36"/>
        <end position="57"/>
    </location>
</feature>
<dbReference type="Pfam" id="PF03188">
    <property type="entry name" value="Cytochrom_B561"/>
    <property type="match status" value="1"/>
</dbReference>
<dbReference type="PROSITE" id="PS50939">
    <property type="entry name" value="CYTOCHROME_B561"/>
    <property type="match status" value="1"/>
</dbReference>
<dbReference type="OMA" id="AHALAAX"/>
<dbReference type="RefSeq" id="XP_005838731.1">
    <property type="nucleotide sequence ID" value="XM_005838674.1"/>
</dbReference>